<dbReference type="GO" id="GO:0008270">
    <property type="term" value="F:zinc ion binding"/>
    <property type="evidence" value="ECO:0007669"/>
    <property type="project" value="UniProtKB-KW"/>
</dbReference>
<name>A0AAE1P0S4_9EUCA</name>
<sequence length="238" mass="26841">MSDIVENFFYQELESIRKQTKTCALTVMDYINDVQTKAKYLKQLEGVLESCVVSEHSVALARKAAQEIEARPEGEGEGIVRPNVDSFDEIFDVTLEELKDDSNVAEAIKKASSIIELKQLVADQLEAANEDHRENISTPKEDDKQELVTTLQTMSLVDPISKTMMKDPVRHKICGHVYDRSSVTSMIKTSGKKGFRCPTMGCGYRKPLKLADIEDALDVRRQILRYNQGSYTGNSDYH</sequence>
<dbReference type="GO" id="GO:0061665">
    <property type="term" value="F:SUMO ligase activity"/>
    <property type="evidence" value="ECO:0007669"/>
    <property type="project" value="TreeGrafter"/>
</dbReference>
<keyword evidence="7 13" id="KW-0863">Zinc-finger</keyword>
<dbReference type="SMART" id="SM00504">
    <property type="entry name" value="Ubox"/>
    <property type="match status" value="1"/>
</dbReference>
<feature type="domain" description="SP-RING-type" evidence="14">
    <location>
        <begin position="142"/>
        <end position="233"/>
    </location>
</feature>
<dbReference type="GO" id="GO:0000724">
    <property type="term" value="P:double-strand break repair via homologous recombination"/>
    <property type="evidence" value="ECO:0007669"/>
    <property type="project" value="InterPro"/>
</dbReference>
<proteinExistence type="inferred from homology"/>
<dbReference type="EMBL" id="JAWZYT010003310">
    <property type="protein sequence ID" value="KAK4299026.1"/>
    <property type="molecule type" value="Genomic_DNA"/>
</dbReference>
<evidence type="ECO:0000256" key="3">
    <source>
        <dbReference type="ARBA" id="ARBA00008212"/>
    </source>
</evidence>
<evidence type="ECO:0000256" key="1">
    <source>
        <dbReference type="ARBA" id="ARBA00004123"/>
    </source>
</evidence>
<evidence type="ECO:0000256" key="13">
    <source>
        <dbReference type="PROSITE-ProRule" id="PRU00452"/>
    </source>
</evidence>
<evidence type="ECO:0000313" key="15">
    <source>
        <dbReference type="EMBL" id="KAK4299026.1"/>
    </source>
</evidence>
<evidence type="ECO:0000256" key="7">
    <source>
        <dbReference type="ARBA" id="ARBA00022771"/>
    </source>
</evidence>
<dbReference type="Proteomes" id="UP001292094">
    <property type="component" value="Unassembled WGS sequence"/>
</dbReference>
<keyword evidence="16" id="KW-1185">Reference proteome</keyword>
<dbReference type="Gene3D" id="3.30.40.10">
    <property type="entry name" value="Zinc/RING finger domain, C3HC4 (zinc finger)"/>
    <property type="match status" value="1"/>
</dbReference>
<evidence type="ECO:0000256" key="6">
    <source>
        <dbReference type="ARBA" id="ARBA00022723"/>
    </source>
</evidence>
<evidence type="ECO:0000256" key="4">
    <source>
        <dbReference type="ARBA" id="ARBA00020923"/>
    </source>
</evidence>
<reference evidence="15" key="1">
    <citation type="submission" date="2023-11" db="EMBL/GenBank/DDBJ databases">
        <title>Genome assemblies of two species of porcelain crab, Petrolisthes cinctipes and Petrolisthes manimaculis (Anomura: Porcellanidae).</title>
        <authorList>
            <person name="Angst P."/>
        </authorList>
    </citation>
    <scope>NUCLEOTIDE SEQUENCE</scope>
    <source>
        <strain evidence="15">PB745_02</strain>
        <tissue evidence="15">Gill</tissue>
    </source>
</reference>
<organism evidence="15 16">
    <name type="scientific">Petrolisthes manimaculis</name>
    <dbReference type="NCBI Taxonomy" id="1843537"/>
    <lineage>
        <taxon>Eukaryota</taxon>
        <taxon>Metazoa</taxon>
        <taxon>Ecdysozoa</taxon>
        <taxon>Arthropoda</taxon>
        <taxon>Crustacea</taxon>
        <taxon>Multicrustacea</taxon>
        <taxon>Malacostraca</taxon>
        <taxon>Eumalacostraca</taxon>
        <taxon>Eucarida</taxon>
        <taxon>Decapoda</taxon>
        <taxon>Pleocyemata</taxon>
        <taxon>Anomura</taxon>
        <taxon>Galatheoidea</taxon>
        <taxon>Porcellanidae</taxon>
        <taxon>Petrolisthes</taxon>
    </lineage>
</organism>
<dbReference type="InterPro" id="IPR003613">
    <property type="entry name" value="Ubox_domain"/>
</dbReference>
<dbReference type="PANTHER" id="PTHR21330">
    <property type="entry name" value="E3 SUMO-PROTEIN LIGASE NSE2"/>
    <property type="match status" value="1"/>
</dbReference>
<evidence type="ECO:0000259" key="14">
    <source>
        <dbReference type="PROSITE" id="PS51044"/>
    </source>
</evidence>
<dbReference type="SUPFAM" id="SSF57850">
    <property type="entry name" value="RING/U-box"/>
    <property type="match status" value="1"/>
</dbReference>
<dbReference type="GO" id="GO:0005634">
    <property type="term" value="C:nucleus"/>
    <property type="evidence" value="ECO:0007669"/>
    <property type="project" value="UniProtKB-SubCell"/>
</dbReference>
<comment type="similarity">
    <text evidence="3">Belongs to the NSE2 family.</text>
</comment>
<dbReference type="GO" id="GO:0004842">
    <property type="term" value="F:ubiquitin-protein transferase activity"/>
    <property type="evidence" value="ECO:0007669"/>
    <property type="project" value="InterPro"/>
</dbReference>
<dbReference type="InterPro" id="IPR013083">
    <property type="entry name" value="Znf_RING/FYVE/PHD"/>
</dbReference>
<dbReference type="Pfam" id="PF11789">
    <property type="entry name" value="zf-Nse"/>
    <property type="match status" value="1"/>
</dbReference>
<dbReference type="InterPro" id="IPR026846">
    <property type="entry name" value="Nse2(Mms21)"/>
</dbReference>
<keyword evidence="9" id="KW-0862">Zinc</keyword>
<evidence type="ECO:0000256" key="11">
    <source>
        <dbReference type="ARBA" id="ARBA00031731"/>
    </source>
</evidence>
<evidence type="ECO:0000313" key="16">
    <source>
        <dbReference type="Proteomes" id="UP001292094"/>
    </source>
</evidence>
<dbReference type="AlphaFoldDB" id="A0AAE1P0S4"/>
<evidence type="ECO:0000256" key="12">
    <source>
        <dbReference type="ARBA" id="ARBA00032533"/>
    </source>
</evidence>
<evidence type="ECO:0000256" key="10">
    <source>
        <dbReference type="ARBA" id="ARBA00023242"/>
    </source>
</evidence>
<dbReference type="PROSITE" id="PS51044">
    <property type="entry name" value="ZF_SP_RING"/>
    <property type="match status" value="1"/>
</dbReference>
<gene>
    <name evidence="15" type="ORF">Pmani_028662</name>
</gene>
<accession>A0AAE1P0S4</accession>
<dbReference type="CDD" id="cd16651">
    <property type="entry name" value="SPL-RING_NSE2"/>
    <property type="match status" value="1"/>
</dbReference>
<comment type="subcellular location">
    <subcellularLocation>
        <location evidence="1">Nucleus</location>
    </subcellularLocation>
</comment>
<comment type="pathway">
    <text evidence="2">Protein modification; protein sumoylation.</text>
</comment>
<dbReference type="PANTHER" id="PTHR21330:SF1">
    <property type="entry name" value="E3 SUMO-PROTEIN LIGASE NSE2"/>
    <property type="match status" value="1"/>
</dbReference>
<dbReference type="GO" id="GO:0016567">
    <property type="term" value="P:protein ubiquitination"/>
    <property type="evidence" value="ECO:0007669"/>
    <property type="project" value="InterPro"/>
</dbReference>
<dbReference type="GO" id="GO:0030915">
    <property type="term" value="C:Smc5-Smc6 complex"/>
    <property type="evidence" value="ECO:0007669"/>
    <property type="project" value="InterPro"/>
</dbReference>
<dbReference type="GO" id="GO:0016925">
    <property type="term" value="P:protein sumoylation"/>
    <property type="evidence" value="ECO:0007669"/>
    <property type="project" value="TreeGrafter"/>
</dbReference>
<protein>
    <recommendedName>
        <fullName evidence="4">E3 SUMO-protein ligase NSE2</fullName>
    </recommendedName>
    <alternativeName>
        <fullName evidence="11">E3 SUMO-protein transferase NSE2</fullName>
    </alternativeName>
    <alternativeName>
        <fullName evidence="12">Non-structural maintenance of chromosomes element 2 homolog</fullName>
    </alternativeName>
</protein>
<keyword evidence="10" id="KW-0539">Nucleus</keyword>
<keyword evidence="6" id="KW-0479">Metal-binding</keyword>
<keyword evidence="5" id="KW-0808">Transferase</keyword>
<evidence type="ECO:0000256" key="5">
    <source>
        <dbReference type="ARBA" id="ARBA00022679"/>
    </source>
</evidence>
<keyword evidence="8" id="KW-0833">Ubl conjugation pathway</keyword>
<evidence type="ECO:0000256" key="2">
    <source>
        <dbReference type="ARBA" id="ARBA00004718"/>
    </source>
</evidence>
<comment type="caution">
    <text evidence="15">The sequence shown here is derived from an EMBL/GenBank/DDBJ whole genome shotgun (WGS) entry which is preliminary data.</text>
</comment>
<evidence type="ECO:0000256" key="8">
    <source>
        <dbReference type="ARBA" id="ARBA00022786"/>
    </source>
</evidence>
<evidence type="ECO:0000256" key="9">
    <source>
        <dbReference type="ARBA" id="ARBA00022833"/>
    </source>
</evidence>
<dbReference type="InterPro" id="IPR004181">
    <property type="entry name" value="Znf_MIZ"/>
</dbReference>